<organism evidence="2 3">
    <name type="scientific">Prauserella shujinwangii</name>
    <dbReference type="NCBI Taxonomy" id="1453103"/>
    <lineage>
        <taxon>Bacteria</taxon>
        <taxon>Bacillati</taxon>
        <taxon>Actinomycetota</taxon>
        <taxon>Actinomycetes</taxon>
        <taxon>Pseudonocardiales</taxon>
        <taxon>Pseudonocardiaceae</taxon>
        <taxon>Prauserella</taxon>
    </lineage>
</organism>
<dbReference type="Proteomes" id="UP000238362">
    <property type="component" value="Unassembled WGS sequence"/>
</dbReference>
<dbReference type="GO" id="GO:0008168">
    <property type="term" value="F:methyltransferase activity"/>
    <property type="evidence" value="ECO:0007669"/>
    <property type="project" value="UniProtKB-KW"/>
</dbReference>
<reference evidence="2 3" key="1">
    <citation type="submission" date="2018-03" db="EMBL/GenBank/DDBJ databases">
        <title>Genomic Encyclopedia of Type Strains, Phase III (KMG-III): the genomes of soil and plant-associated and newly described type strains.</title>
        <authorList>
            <person name="Whitman W."/>
        </authorList>
    </citation>
    <scope>NUCLEOTIDE SEQUENCE [LARGE SCALE GENOMIC DNA]</scope>
    <source>
        <strain evidence="2 3">CGMCC 4.7125</strain>
    </source>
</reference>
<evidence type="ECO:0000313" key="2">
    <source>
        <dbReference type="EMBL" id="PRX51366.1"/>
    </source>
</evidence>
<dbReference type="PANTHER" id="PTHR34203:SF15">
    <property type="entry name" value="SLL1173 PROTEIN"/>
    <property type="match status" value="1"/>
</dbReference>
<proteinExistence type="predicted"/>
<dbReference type="InterPro" id="IPR006342">
    <property type="entry name" value="FkbM_mtfrase"/>
</dbReference>
<name>A0A2T0M3R7_9PSEU</name>
<dbReference type="SUPFAM" id="SSF53335">
    <property type="entry name" value="S-adenosyl-L-methionine-dependent methyltransferases"/>
    <property type="match status" value="1"/>
</dbReference>
<sequence>MMVDLRRRTTERADARVEFPADRGQGIRATAVRLAVRSLARMTPWVEDELLGLQQVVRPGDVCLDVGAAMGIYTAELAALVGPRGAVHSIEPLLFAHATPSALLGLRSGPTVHKHGIALASTDDTLSMSVPMRKGRLVTGRSFITRGTLGLGSNEEFGGHVEVTVPAERLDRFCDRLGLHHVDFIKADVEGAEWDVLRGGHELITRARPRLLLEIEERHVRRFGHTPAALMDWLTGFGYRMFAWQHGGWRAVREVTPQHRNYLFSTTSPCAHG</sequence>
<keyword evidence="2" id="KW-0489">Methyltransferase</keyword>
<dbReference type="NCBIfam" id="TIGR01444">
    <property type="entry name" value="fkbM_fam"/>
    <property type="match status" value="1"/>
</dbReference>
<accession>A0A2T0M3R7</accession>
<dbReference type="EMBL" id="PVNH01000001">
    <property type="protein sequence ID" value="PRX51366.1"/>
    <property type="molecule type" value="Genomic_DNA"/>
</dbReference>
<comment type="caution">
    <text evidence="2">The sequence shown here is derived from an EMBL/GenBank/DDBJ whole genome shotgun (WGS) entry which is preliminary data.</text>
</comment>
<evidence type="ECO:0000313" key="3">
    <source>
        <dbReference type="Proteomes" id="UP000238362"/>
    </source>
</evidence>
<dbReference type="AlphaFoldDB" id="A0A2T0M3R7"/>
<protein>
    <submittedName>
        <fullName evidence="2">FkbM family methyltransferase</fullName>
    </submittedName>
</protein>
<dbReference type="InterPro" id="IPR052514">
    <property type="entry name" value="SAM-dependent_MTase"/>
</dbReference>
<dbReference type="InterPro" id="IPR029063">
    <property type="entry name" value="SAM-dependent_MTases_sf"/>
</dbReference>
<dbReference type="Pfam" id="PF05050">
    <property type="entry name" value="Methyltransf_21"/>
    <property type="match status" value="1"/>
</dbReference>
<gene>
    <name evidence="2" type="ORF">B0I33_101520</name>
</gene>
<keyword evidence="3" id="KW-1185">Reference proteome</keyword>
<feature type="domain" description="Methyltransferase FkbM" evidence="1">
    <location>
        <begin position="65"/>
        <end position="241"/>
    </location>
</feature>
<evidence type="ECO:0000259" key="1">
    <source>
        <dbReference type="Pfam" id="PF05050"/>
    </source>
</evidence>
<keyword evidence="2" id="KW-0808">Transferase</keyword>
<dbReference type="Gene3D" id="3.40.50.150">
    <property type="entry name" value="Vaccinia Virus protein VP39"/>
    <property type="match status" value="1"/>
</dbReference>
<dbReference type="PANTHER" id="PTHR34203">
    <property type="entry name" value="METHYLTRANSFERASE, FKBM FAMILY PROTEIN"/>
    <property type="match status" value="1"/>
</dbReference>
<dbReference type="GO" id="GO:0032259">
    <property type="term" value="P:methylation"/>
    <property type="evidence" value="ECO:0007669"/>
    <property type="project" value="UniProtKB-KW"/>
</dbReference>